<proteinExistence type="predicted"/>
<protein>
    <submittedName>
        <fullName evidence="1">Exported protein</fullName>
    </submittedName>
</protein>
<evidence type="ECO:0000313" key="1">
    <source>
        <dbReference type="EMBL" id="AAS60825.1"/>
    </source>
</evidence>
<dbReference type="HOGENOM" id="CLU_091011_0_0_6"/>
<dbReference type="InterPro" id="IPR036249">
    <property type="entry name" value="Thioredoxin-like_sf"/>
</dbReference>
<dbReference type="Gene3D" id="3.40.30.10">
    <property type="entry name" value="Glutaredoxin"/>
    <property type="match status" value="1"/>
</dbReference>
<dbReference type="KEGG" id="ypm:YP_0555"/>
<name>A0A0H2W2N0_YERPE</name>
<organism evidence="1 2">
    <name type="scientific">Yersinia pestis</name>
    <dbReference type="NCBI Taxonomy" id="632"/>
    <lineage>
        <taxon>Bacteria</taxon>
        <taxon>Pseudomonadati</taxon>
        <taxon>Pseudomonadota</taxon>
        <taxon>Gammaproteobacteria</taxon>
        <taxon>Enterobacterales</taxon>
        <taxon>Yersiniaceae</taxon>
        <taxon>Yersinia</taxon>
    </lineage>
</organism>
<dbReference type="Proteomes" id="UP000001019">
    <property type="component" value="Chromosome"/>
</dbReference>
<dbReference type="EMBL" id="AE017042">
    <property type="protein sequence ID" value="AAS60825.1"/>
    <property type="molecule type" value="Genomic_DNA"/>
</dbReference>
<evidence type="ECO:0000313" key="2">
    <source>
        <dbReference type="Proteomes" id="UP000001019"/>
    </source>
</evidence>
<dbReference type="InterPro" id="IPR006513">
    <property type="entry name" value="YtfJ_HI0045"/>
</dbReference>
<accession>A0A0H2W2N0</accession>
<dbReference type="AlphaFoldDB" id="A0A0H2W2N0"/>
<reference evidence="2" key="1">
    <citation type="journal article" date="2004" name="DNA Res.">
        <title>Complete genome sequence of Yersinia pestis strain 91001, an isolate avirulent to humans.</title>
        <authorList>
            <person name="Song Y."/>
            <person name="Tong Z."/>
            <person name="Wang J."/>
            <person name="Wang L."/>
            <person name="Guo Z."/>
            <person name="Han Y."/>
            <person name="Zhang J."/>
            <person name="Pei D."/>
            <person name="Zhou D."/>
            <person name="Qin H."/>
            <person name="Pang X."/>
            <person name="Han Y."/>
            <person name="Zhai J."/>
            <person name="Li M."/>
            <person name="Cui B."/>
            <person name="Qi Z."/>
            <person name="Jin L."/>
            <person name="Dai R."/>
            <person name="Chen F."/>
            <person name="Li S."/>
            <person name="Ye C."/>
            <person name="Du Z."/>
            <person name="Lin W."/>
            <person name="Wang J."/>
            <person name="Yu J."/>
            <person name="Yang H."/>
            <person name="Wang J."/>
            <person name="Huang P."/>
            <person name="Yang R."/>
        </authorList>
    </citation>
    <scope>NUCLEOTIDE SEQUENCE [LARGE SCALE GENOMIC DNA]</scope>
    <source>
        <strain evidence="2">91001 / Biovar Mediaevalis</strain>
    </source>
</reference>
<dbReference type="EnsemblBacteria" id="AAS60825">
    <property type="protein sequence ID" value="AAS60825"/>
    <property type="gene ID" value="YP_0555"/>
</dbReference>
<dbReference type="Pfam" id="PF09695">
    <property type="entry name" value="YtfJ_HI0045"/>
    <property type="match status" value="1"/>
</dbReference>
<dbReference type="SUPFAM" id="SSF52833">
    <property type="entry name" value="Thioredoxin-like"/>
    <property type="match status" value="1"/>
</dbReference>
<sequence length="212" mass="23656">MKNLPTFRGKCPTSLSTRISLQGHNMIKNSLLIISLIFTPLLVSAHNIQDNQRVPPVGVRDKGELDYDKTTNQFNYKNWNSSQLPGKTRVIQHIAGRTSAKEMNAPLIDAIKQANLPRERYQTTTIVNTDDAIIGTAMFVRNSIESSKREFPWSQFIIDSKGNVAKAWGLTEKSSAIVVLDPQGNVKFVKDGALTSAEVQQVIDQLHQLVQQ</sequence>
<dbReference type="NCBIfam" id="TIGR01626">
    <property type="entry name" value="ytfJ_HI0045"/>
    <property type="match status" value="1"/>
</dbReference>
<gene>
    <name evidence="1" type="ordered locus">YP_0555</name>
</gene>